<keyword evidence="9" id="KW-1185">Reference proteome</keyword>
<dbReference type="GO" id="GO:0016757">
    <property type="term" value="F:glycosyltransferase activity"/>
    <property type="evidence" value="ECO:0007669"/>
    <property type="project" value="UniProtKB-KW"/>
</dbReference>
<dbReference type="GO" id="GO:0016020">
    <property type="term" value="C:membrane"/>
    <property type="evidence" value="ECO:0007669"/>
    <property type="project" value="UniProtKB-SubCell"/>
</dbReference>
<comment type="caution">
    <text evidence="8">The sequence shown here is derived from an EMBL/GenBank/DDBJ whole genome shotgun (WGS) entry which is preliminary data.</text>
</comment>
<evidence type="ECO:0000256" key="4">
    <source>
        <dbReference type="ARBA" id="ARBA00022692"/>
    </source>
</evidence>
<evidence type="ECO:0008006" key="10">
    <source>
        <dbReference type="Google" id="ProtNLM"/>
    </source>
</evidence>
<dbReference type="PANTHER" id="PTHR43867">
    <property type="entry name" value="CELLULOSE SYNTHASE CATALYTIC SUBUNIT A [UDP-FORMING]"/>
    <property type="match status" value="1"/>
</dbReference>
<name>A0A840ZQN0_9HYPH</name>
<feature type="transmembrane region" description="Helical" evidence="7">
    <location>
        <begin position="481"/>
        <end position="506"/>
    </location>
</feature>
<dbReference type="AlphaFoldDB" id="A0A840ZQN0"/>
<keyword evidence="3" id="KW-0808">Transferase</keyword>
<evidence type="ECO:0000256" key="5">
    <source>
        <dbReference type="ARBA" id="ARBA00022989"/>
    </source>
</evidence>
<accession>A0A840ZQN0</accession>
<protein>
    <recommendedName>
        <fullName evidence="10">Glycosyltransferase</fullName>
    </recommendedName>
</protein>
<organism evidence="8 9">
    <name type="scientific">Methylorubrum rhodinum</name>
    <dbReference type="NCBI Taxonomy" id="29428"/>
    <lineage>
        <taxon>Bacteria</taxon>
        <taxon>Pseudomonadati</taxon>
        <taxon>Pseudomonadota</taxon>
        <taxon>Alphaproteobacteria</taxon>
        <taxon>Hyphomicrobiales</taxon>
        <taxon>Methylobacteriaceae</taxon>
        <taxon>Methylorubrum</taxon>
    </lineage>
</organism>
<dbReference type="SUPFAM" id="SSF53448">
    <property type="entry name" value="Nucleotide-diphospho-sugar transferases"/>
    <property type="match status" value="1"/>
</dbReference>
<comment type="subcellular location">
    <subcellularLocation>
        <location evidence="1">Membrane</location>
        <topology evidence="1">Multi-pass membrane protein</topology>
    </subcellularLocation>
</comment>
<proteinExistence type="predicted"/>
<evidence type="ECO:0000313" key="8">
    <source>
        <dbReference type="EMBL" id="MBB5759650.1"/>
    </source>
</evidence>
<feature type="transmembrane region" description="Helical" evidence="7">
    <location>
        <begin position="442"/>
        <end position="461"/>
    </location>
</feature>
<keyword evidence="6 7" id="KW-0472">Membrane</keyword>
<dbReference type="InterPro" id="IPR029044">
    <property type="entry name" value="Nucleotide-diphossugar_trans"/>
</dbReference>
<dbReference type="Gene3D" id="3.90.550.10">
    <property type="entry name" value="Spore Coat Polysaccharide Biosynthesis Protein SpsA, Chain A"/>
    <property type="match status" value="1"/>
</dbReference>
<evidence type="ECO:0000256" key="7">
    <source>
        <dbReference type="SAM" id="Phobius"/>
    </source>
</evidence>
<keyword evidence="5 7" id="KW-1133">Transmembrane helix</keyword>
<dbReference type="PANTHER" id="PTHR43867:SF2">
    <property type="entry name" value="CELLULOSE SYNTHASE CATALYTIC SUBUNIT A [UDP-FORMING]"/>
    <property type="match status" value="1"/>
</dbReference>
<dbReference type="RefSeq" id="WP_312886098.1">
    <property type="nucleotide sequence ID" value="NZ_JACHOP010000026.1"/>
</dbReference>
<dbReference type="InterPro" id="IPR050321">
    <property type="entry name" value="Glycosyltr_2/OpgH_subfam"/>
</dbReference>
<evidence type="ECO:0000256" key="6">
    <source>
        <dbReference type="ARBA" id="ARBA00023136"/>
    </source>
</evidence>
<dbReference type="EMBL" id="JACHOP010000026">
    <property type="protein sequence ID" value="MBB5759650.1"/>
    <property type="molecule type" value="Genomic_DNA"/>
</dbReference>
<evidence type="ECO:0000256" key="3">
    <source>
        <dbReference type="ARBA" id="ARBA00022679"/>
    </source>
</evidence>
<evidence type="ECO:0000313" key="9">
    <source>
        <dbReference type="Proteomes" id="UP000583454"/>
    </source>
</evidence>
<dbReference type="Proteomes" id="UP000583454">
    <property type="component" value="Unassembled WGS sequence"/>
</dbReference>
<dbReference type="Pfam" id="PF13641">
    <property type="entry name" value="Glyco_tranf_2_3"/>
    <property type="match status" value="1"/>
</dbReference>
<sequence>MLLNEGRIAEDDFYRALARHLGTEFLDGPIRLDAGLRYPQVLTAGAAPLAPDHPKRIVAAPRGLAIARLIEAASYLEHPPALTTPTRLRAAVFARVGEGIAEDASDGLARHRPEWSCRPGPQTFDLTLAGLVLALIVLLTRLPTLTSLVLLMLIQAGMLAMLTVRLAAVGIAGDAAEPTPDLLPDEVLPTYTVLVALYREAAVVPRLVRALGRLDYPAAKLDIKFLLEADDTETLAAFRAVPLPARFEVVVVPDGQPRTKPRALNAALPLARGDHLVVYDAEDVVEPDQLRRAATLFSRAPASTACLQGHLVIDNQGDGLLPRLFAIEYAALFEVLGPALAAWRVPTPLGGTSTHFRTRVLRELHGWDAWNVTEDADLGMRLAIAGYHVGDLPSATYEEAPKHLKAWLRQRTRWMKGFLQTSFTHGRDPLATWRRLGPVESLCALALLPGTVASALFYPFMMGPGLAELILGAPGPEAGVLAHATHAGAWTIFLGGLAAILIPGFVGCHRRGWGDLMWFVPLLPLYFLLVSAAAWLAVIELARHPHRWNKTEHGLSRTSRSGALGRGVTAACSTPRPSPAAAG</sequence>
<keyword evidence="2" id="KW-0328">Glycosyltransferase</keyword>
<gene>
    <name evidence="8" type="ORF">HNR00_004384</name>
</gene>
<keyword evidence="4 7" id="KW-0812">Transmembrane</keyword>
<feature type="transmembrane region" description="Helical" evidence="7">
    <location>
        <begin position="518"/>
        <end position="539"/>
    </location>
</feature>
<evidence type="ECO:0000256" key="1">
    <source>
        <dbReference type="ARBA" id="ARBA00004141"/>
    </source>
</evidence>
<evidence type="ECO:0000256" key="2">
    <source>
        <dbReference type="ARBA" id="ARBA00022676"/>
    </source>
</evidence>
<reference evidence="8 9" key="1">
    <citation type="submission" date="2020-08" db="EMBL/GenBank/DDBJ databases">
        <title>Genomic Encyclopedia of Type Strains, Phase IV (KMG-IV): sequencing the most valuable type-strain genomes for metagenomic binning, comparative biology and taxonomic classification.</title>
        <authorList>
            <person name="Goeker M."/>
        </authorList>
    </citation>
    <scope>NUCLEOTIDE SEQUENCE [LARGE SCALE GENOMIC DNA]</scope>
    <source>
        <strain evidence="8 9">DSM 2163</strain>
    </source>
</reference>